<dbReference type="NCBIfam" id="TIGR01671">
    <property type="entry name" value="phage_TIGR01671"/>
    <property type="match status" value="1"/>
</dbReference>
<protein>
    <submittedName>
        <fullName evidence="2">YopX family protein</fullName>
    </submittedName>
</protein>
<proteinExistence type="predicted"/>
<accession>A0ABD5FQB7</accession>
<dbReference type="InterPro" id="IPR023385">
    <property type="entry name" value="YopX-like_C"/>
</dbReference>
<gene>
    <name evidence="2" type="ORF">P7I34_17905</name>
</gene>
<evidence type="ECO:0000259" key="1">
    <source>
        <dbReference type="Pfam" id="PF09643"/>
    </source>
</evidence>
<dbReference type="AlphaFoldDB" id="A0ABD5FQB7"/>
<dbReference type="SUPFAM" id="SSF159006">
    <property type="entry name" value="YopX-like"/>
    <property type="match status" value="1"/>
</dbReference>
<reference evidence="2 3" key="1">
    <citation type="submission" date="2023-03" db="EMBL/GenBank/DDBJ databases">
        <authorList>
            <person name="Shen W."/>
            <person name="Cai J."/>
        </authorList>
    </citation>
    <scope>NUCLEOTIDE SEQUENCE [LARGE SCALE GENOMIC DNA]</scope>
    <source>
        <strain evidence="2 3">B516</strain>
    </source>
</reference>
<dbReference type="Proteomes" id="UP001253851">
    <property type="component" value="Unassembled WGS sequence"/>
</dbReference>
<evidence type="ECO:0000313" key="2">
    <source>
        <dbReference type="EMBL" id="MDT2984506.1"/>
    </source>
</evidence>
<feature type="domain" description="YopX protein" evidence="1">
    <location>
        <begin position="4"/>
        <end position="135"/>
    </location>
</feature>
<dbReference type="EMBL" id="JARQDZ010000027">
    <property type="protein sequence ID" value="MDT2984506.1"/>
    <property type="molecule type" value="Genomic_DNA"/>
</dbReference>
<dbReference type="InterPro" id="IPR019096">
    <property type="entry name" value="YopX_protein"/>
</dbReference>
<dbReference type="Gene3D" id="2.30.30.290">
    <property type="entry name" value="YopX-like domains"/>
    <property type="match status" value="1"/>
</dbReference>
<evidence type="ECO:0000313" key="3">
    <source>
        <dbReference type="Proteomes" id="UP001253851"/>
    </source>
</evidence>
<name>A0ABD5FQB7_ENTCA</name>
<organism evidence="2 3">
    <name type="scientific">Enterococcus casseliflavus</name>
    <name type="common">Enterococcus flavescens</name>
    <dbReference type="NCBI Taxonomy" id="37734"/>
    <lineage>
        <taxon>Bacteria</taxon>
        <taxon>Bacillati</taxon>
        <taxon>Bacillota</taxon>
        <taxon>Bacilli</taxon>
        <taxon>Lactobacillales</taxon>
        <taxon>Enterococcaceae</taxon>
        <taxon>Enterococcus</taxon>
    </lineage>
</organism>
<dbReference type="RefSeq" id="WP_121262135.1">
    <property type="nucleotide sequence ID" value="NZ_CABGTX010000007.1"/>
</dbReference>
<comment type="caution">
    <text evidence="2">The sequence shown here is derived from an EMBL/GenBank/DDBJ whole genome shotgun (WGS) entry which is preliminary data.</text>
</comment>
<dbReference type="Pfam" id="PF09643">
    <property type="entry name" value="YopX"/>
    <property type="match status" value="1"/>
</dbReference>
<sequence length="141" mass="16178">MVPKFRAWDKEENLWIKVASLVFDEEGEMWYLGPVMDDFNPVYYENELGKTWEIMQSTGLKDKNGVEIFEGDIVSVRNHPFQKTEKSSAGIEIDGDYAISWNEGDLTWCAGNLLLARLKPYVTVAGNIYENPELFDQSNES</sequence>
<dbReference type="InterPro" id="IPR010024">
    <property type="entry name" value="CHP16711"/>
</dbReference>